<keyword evidence="1" id="KW-1133">Transmembrane helix</keyword>
<name>A0A378CDH5_KLEPN</name>
<evidence type="ECO:0000256" key="1">
    <source>
        <dbReference type="SAM" id="Phobius"/>
    </source>
</evidence>
<protein>
    <recommendedName>
        <fullName evidence="4">Zinc ribbon domain-containing protein</fullName>
    </recommendedName>
</protein>
<feature type="transmembrane region" description="Helical" evidence="1">
    <location>
        <begin position="28"/>
        <end position="46"/>
    </location>
</feature>
<evidence type="ECO:0000313" key="2">
    <source>
        <dbReference type="EMBL" id="STV68522.1"/>
    </source>
</evidence>
<keyword evidence="1" id="KW-0472">Membrane</keyword>
<dbReference type="Proteomes" id="UP000255239">
    <property type="component" value="Unassembled WGS sequence"/>
</dbReference>
<keyword evidence="1" id="KW-0812">Transmembrane</keyword>
<gene>
    <name evidence="2" type="ORF">NCTC11679_04239</name>
</gene>
<accession>A0A378CDH5</accession>
<organism evidence="2 3">
    <name type="scientific">Klebsiella pneumoniae</name>
    <dbReference type="NCBI Taxonomy" id="573"/>
    <lineage>
        <taxon>Bacteria</taxon>
        <taxon>Pseudomonadati</taxon>
        <taxon>Pseudomonadota</taxon>
        <taxon>Gammaproteobacteria</taxon>
        <taxon>Enterobacterales</taxon>
        <taxon>Enterobacteriaceae</taxon>
        <taxon>Klebsiella/Raoultella group</taxon>
        <taxon>Klebsiella</taxon>
        <taxon>Klebsiella pneumoniae complex</taxon>
    </lineage>
</organism>
<dbReference type="AlphaFoldDB" id="A0A378CDH5"/>
<reference evidence="2 3" key="1">
    <citation type="submission" date="2018-06" db="EMBL/GenBank/DDBJ databases">
        <authorList>
            <consortium name="Pathogen Informatics"/>
            <person name="Doyle S."/>
        </authorList>
    </citation>
    <scope>NUCLEOTIDE SEQUENCE [LARGE SCALE GENOMIC DNA]</scope>
    <source>
        <strain evidence="2 3">NCTC11679</strain>
    </source>
</reference>
<dbReference type="RefSeq" id="WP_117252396.1">
    <property type="nucleotide sequence ID" value="NZ_CP172753.1"/>
</dbReference>
<proteinExistence type="predicted"/>
<dbReference type="EMBL" id="UGMG01000001">
    <property type="protein sequence ID" value="STV68522.1"/>
    <property type="molecule type" value="Genomic_DNA"/>
</dbReference>
<sequence length="173" mass="19509">MELIIICAILGCIPAAIAKSKGRDFFGWWLYGALLFIVALIHSLVIKKDIRAIERSQIDEGMVKCPFCAEIIKPEAVKCKHCGSDVKEALEAVSLANFKPSDMAFEDFFIRRKDGFDVNEATVTTLVSRLKQANPGAHPMNIKNKYREQINDLMNQLPSGIRDEFMRVYDAKI</sequence>
<evidence type="ECO:0000313" key="3">
    <source>
        <dbReference type="Proteomes" id="UP000255239"/>
    </source>
</evidence>
<evidence type="ECO:0008006" key="4">
    <source>
        <dbReference type="Google" id="ProtNLM"/>
    </source>
</evidence>